<sequence>MNINYNPGKYRESVPGGPNLGSSRYRGGQGREEPGGVVPRKIGTTWYWEWCTRSREFGTGRSNTGISESGSKDPVASPPAMVVAAVAMAFGGVGCRLRWRRSGAPDSRESDRVAAKG</sequence>
<gene>
    <name evidence="1" type="ORF">L6452_08383</name>
</gene>
<comment type="caution">
    <text evidence="1">The sequence shown here is derived from an EMBL/GenBank/DDBJ whole genome shotgun (WGS) entry which is preliminary data.</text>
</comment>
<keyword evidence="2" id="KW-1185">Reference proteome</keyword>
<protein>
    <submittedName>
        <fullName evidence="1">Uncharacterized protein</fullName>
    </submittedName>
</protein>
<evidence type="ECO:0000313" key="1">
    <source>
        <dbReference type="EMBL" id="KAI3745968.1"/>
    </source>
</evidence>
<name>A0ACB9DHZ0_ARCLA</name>
<evidence type="ECO:0000313" key="2">
    <source>
        <dbReference type="Proteomes" id="UP001055879"/>
    </source>
</evidence>
<organism evidence="1 2">
    <name type="scientific">Arctium lappa</name>
    <name type="common">Greater burdock</name>
    <name type="synonym">Lappa major</name>
    <dbReference type="NCBI Taxonomy" id="4217"/>
    <lineage>
        <taxon>Eukaryota</taxon>
        <taxon>Viridiplantae</taxon>
        <taxon>Streptophyta</taxon>
        <taxon>Embryophyta</taxon>
        <taxon>Tracheophyta</taxon>
        <taxon>Spermatophyta</taxon>
        <taxon>Magnoliopsida</taxon>
        <taxon>eudicotyledons</taxon>
        <taxon>Gunneridae</taxon>
        <taxon>Pentapetalae</taxon>
        <taxon>asterids</taxon>
        <taxon>campanulids</taxon>
        <taxon>Asterales</taxon>
        <taxon>Asteraceae</taxon>
        <taxon>Carduoideae</taxon>
        <taxon>Cardueae</taxon>
        <taxon>Arctiinae</taxon>
        <taxon>Arctium</taxon>
    </lineage>
</organism>
<dbReference type="Proteomes" id="UP001055879">
    <property type="component" value="Linkage Group LG03"/>
</dbReference>
<accession>A0ACB9DHZ0</accession>
<dbReference type="EMBL" id="CM042049">
    <property type="protein sequence ID" value="KAI3745968.1"/>
    <property type="molecule type" value="Genomic_DNA"/>
</dbReference>
<reference evidence="1 2" key="2">
    <citation type="journal article" date="2022" name="Mol. Ecol. Resour.">
        <title>The genomes of chicory, endive, great burdock and yacon provide insights into Asteraceae paleo-polyploidization history and plant inulin production.</title>
        <authorList>
            <person name="Fan W."/>
            <person name="Wang S."/>
            <person name="Wang H."/>
            <person name="Wang A."/>
            <person name="Jiang F."/>
            <person name="Liu H."/>
            <person name="Zhao H."/>
            <person name="Xu D."/>
            <person name="Zhang Y."/>
        </authorList>
    </citation>
    <scope>NUCLEOTIDE SEQUENCE [LARGE SCALE GENOMIC DNA]</scope>
    <source>
        <strain evidence="2">cv. Niubang</strain>
    </source>
</reference>
<reference evidence="2" key="1">
    <citation type="journal article" date="2022" name="Mol. Ecol. Resour.">
        <title>The genomes of chicory, endive, great burdock and yacon provide insights into Asteraceae palaeo-polyploidization history and plant inulin production.</title>
        <authorList>
            <person name="Fan W."/>
            <person name="Wang S."/>
            <person name="Wang H."/>
            <person name="Wang A."/>
            <person name="Jiang F."/>
            <person name="Liu H."/>
            <person name="Zhao H."/>
            <person name="Xu D."/>
            <person name="Zhang Y."/>
        </authorList>
    </citation>
    <scope>NUCLEOTIDE SEQUENCE [LARGE SCALE GENOMIC DNA]</scope>
    <source>
        <strain evidence="2">cv. Niubang</strain>
    </source>
</reference>
<proteinExistence type="predicted"/>